<keyword evidence="1" id="KW-0472">Membrane</keyword>
<protein>
    <submittedName>
        <fullName evidence="4">Uncharacterized protein</fullName>
    </submittedName>
</protein>
<keyword evidence="1" id="KW-1133">Transmembrane helix</keyword>
<dbReference type="Gene3D" id="2.40.420.20">
    <property type="match status" value="1"/>
</dbReference>
<proteinExistence type="predicted"/>
<evidence type="ECO:0000259" key="2">
    <source>
        <dbReference type="Pfam" id="PF25954"/>
    </source>
</evidence>
<feature type="transmembrane region" description="Helical" evidence="1">
    <location>
        <begin position="7"/>
        <end position="28"/>
    </location>
</feature>
<dbReference type="GO" id="GO:1990281">
    <property type="term" value="C:efflux pump complex"/>
    <property type="evidence" value="ECO:0007669"/>
    <property type="project" value="TreeGrafter"/>
</dbReference>
<dbReference type="InterPro" id="IPR058792">
    <property type="entry name" value="Beta-barrel_RND_2"/>
</dbReference>
<dbReference type="PANTHER" id="PTHR30469">
    <property type="entry name" value="MULTIDRUG RESISTANCE PROTEIN MDTA"/>
    <property type="match status" value="1"/>
</dbReference>
<dbReference type="EMBL" id="UINC01007184">
    <property type="protein sequence ID" value="SVA31888.1"/>
    <property type="molecule type" value="Genomic_DNA"/>
</dbReference>
<dbReference type="Pfam" id="PF25989">
    <property type="entry name" value="YknX_C"/>
    <property type="match status" value="1"/>
</dbReference>
<feature type="domain" description="YknX-like C-terminal permuted SH3-like" evidence="3">
    <location>
        <begin position="218"/>
        <end position="285"/>
    </location>
</feature>
<dbReference type="PANTHER" id="PTHR30469:SF16">
    <property type="entry name" value="HAE1 FAMILY EFFLUX PUMP MFP COMPONENT"/>
    <property type="match status" value="1"/>
</dbReference>
<dbReference type="InterPro" id="IPR006143">
    <property type="entry name" value="RND_pump_MFP"/>
</dbReference>
<dbReference type="GO" id="GO:0015562">
    <property type="term" value="F:efflux transmembrane transporter activity"/>
    <property type="evidence" value="ECO:0007669"/>
    <property type="project" value="TreeGrafter"/>
</dbReference>
<reference evidence="4" key="1">
    <citation type="submission" date="2018-05" db="EMBL/GenBank/DDBJ databases">
        <authorList>
            <person name="Lanie J.A."/>
            <person name="Ng W.-L."/>
            <person name="Kazmierczak K.M."/>
            <person name="Andrzejewski T.M."/>
            <person name="Davidsen T.M."/>
            <person name="Wayne K.J."/>
            <person name="Tettelin H."/>
            <person name="Glass J.I."/>
            <person name="Rusch D."/>
            <person name="Podicherti R."/>
            <person name="Tsui H.-C.T."/>
            <person name="Winkler M.E."/>
        </authorList>
    </citation>
    <scope>NUCLEOTIDE SEQUENCE</scope>
</reference>
<dbReference type="Gene3D" id="2.40.30.170">
    <property type="match status" value="1"/>
</dbReference>
<dbReference type="SUPFAM" id="SSF111369">
    <property type="entry name" value="HlyD-like secretion proteins"/>
    <property type="match status" value="1"/>
</dbReference>
<feature type="domain" description="CusB-like beta-barrel" evidence="2">
    <location>
        <begin position="140"/>
        <end position="211"/>
    </location>
</feature>
<dbReference type="Pfam" id="PF25954">
    <property type="entry name" value="Beta-barrel_RND_2"/>
    <property type="match status" value="1"/>
</dbReference>
<evidence type="ECO:0000259" key="3">
    <source>
        <dbReference type="Pfam" id="PF25989"/>
    </source>
</evidence>
<evidence type="ECO:0000256" key="1">
    <source>
        <dbReference type="SAM" id="Phobius"/>
    </source>
</evidence>
<gene>
    <name evidence="4" type="ORF">METZ01_LOCUS84742</name>
</gene>
<accession>A0A381UW92</accession>
<dbReference type="AlphaFoldDB" id="A0A381UW92"/>
<name>A0A381UW92_9ZZZZ</name>
<dbReference type="NCBIfam" id="TIGR01730">
    <property type="entry name" value="RND_mfp"/>
    <property type="match status" value="1"/>
</dbReference>
<dbReference type="InterPro" id="IPR058637">
    <property type="entry name" value="YknX-like_C"/>
</dbReference>
<organism evidence="4">
    <name type="scientific">marine metagenome</name>
    <dbReference type="NCBI Taxonomy" id="408172"/>
    <lineage>
        <taxon>unclassified sequences</taxon>
        <taxon>metagenomes</taxon>
        <taxon>ecological metagenomes</taxon>
    </lineage>
</organism>
<keyword evidence="1" id="KW-0812">Transmembrane</keyword>
<evidence type="ECO:0000313" key="4">
    <source>
        <dbReference type="EMBL" id="SVA31888.1"/>
    </source>
</evidence>
<sequence>MKRSTKITTAIITFFVIIAIIIVGRHMIKLHFQKKFGTRPPPAVIVVIVENKSFHQKIETYGTALSSRSSSFRIKKSELLDPINFNQKVKKGDIIAKLKSENIVAPFSGILGKRGISEDTLGSESSLILTLDDSTTIFSDVKIPEIYAGVLKKGLPVKAKFAAYKNKTYKGEIESVASRVDAQTRSILTRIKIKNENSELIPGSLLEIQIKYNIRDTLSIPDTSVMNQGAKKFVYKVLENNTVDKFEVTTGTRYEGNIEVLSGLIVEDKVVAEGLTKVRPGAKIKPMIKSK</sequence>